<organism evidence="2 3">
    <name type="scientific">Streptomyces venezuelae</name>
    <dbReference type="NCBI Taxonomy" id="54571"/>
    <lineage>
        <taxon>Bacteria</taxon>
        <taxon>Bacillati</taxon>
        <taxon>Actinomycetota</taxon>
        <taxon>Actinomycetes</taxon>
        <taxon>Kitasatosporales</taxon>
        <taxon>Streptomycetaceae</taxon>
        <taxon>Streptomyces</taxon>
    </lineage>
</organism>
<keyword evidence="1" id="KW-1133">Transmembrane helix</keyword>
<evidence type="ECO:0000313" key="2">
    <source>
        <dbReference type="EMBL" id="QES45217.1"/>
    </source>
</evidence>
<sequence>MNFPVLTALGMALSVIGLVGLFSGRLARHQCYGVFALANALSALQNIREGSYGWAVFSAAISAACAYAWWHGGGGDGTKRRLRRLARRFQGVRRTAPVGAS</sequence>
<reference evidence="2 3" key="1">
    <citation type="submission" date="2018-05" db="EMBL/GenBank/DDBJ databases">
        <title>Streptomyces venezuelae.</title>
        <authorList>
            <person name="Kim W."/>
            <person name="Lee N."/>
            <person name="Cho B.-K."/>
        </authorList>
    </citation>
    <scope>NUCLEOTIDE SEQUENCE [LARGE SCALE GENOMIC DNA]</scope>
    <source>
        <strain evidence="2 3">ATCC 14585</strain>
    </source>
</reference>
<name>A0A5P2CT89_STRVZ</name>
<evidence type="ECO:0000256" key="1">
    <source>
        <dbReference type="SAM" id="Phobius"/>
    </source>
</evidence>
<dbReference type="AlphaFoldDB" id="A0A5P2CT89"/>
<proteinExistence type="predicted"/>
<protein>
    <submittedName>
        <fullName evidence="2">Uncharacterized protein</fullName>
    </submittedName>
</protein>
<keyword evidence="1" id="KW-0472">Membrane</keyword>
<gene>
    <name evidence="2" type="ORF">DEJ49_33295</name>
</gene>
<dbReference type="EMBL" id="CP029191">
    <property type="protein sequence ID" value="QES45217.1"/>
    <property type="molecule type" value="Genomic_DNA"/>
</dbReference>
<keyword evidence="1" id="KW-0812">Transmembrane</keyword>
<evidence type="ECO:0000313" key="3">
    <source>
        <dbReference type="Proteomes" id="UP000324015"/>
    </source>
</evidence>
<dbReference type="RefSeq" id="WP_150187529.1">
    <property type="nucleotide sequence ID" value="NZ_CP029191.1"/>
</dbReference>
<dbReference type="Proteomes" id="UP000324015">
    <property type="component" value="Chromosome"/>
</dbReference>
<accession>A0A5P2CT89</accession>
<feature type="transmembrane region" description="Helical" evidence="1">
    <location>
        <begin position="51"/>
        <end position="70"/>
    </location>
</feature>